<name>A0ABT2T1J0_9FIRM</name>
<evidence type="ECO:0000256" key="2">
    <source>
        <dbReference type="ARBA" id="ARBA00022679"/>
    </source>
</evidence>
<keyword evidence="4" id="KW-0418">Kinase</keyword>
<reference evidence="8 9" key="1">
    <citation type="journal article" date="2021" name="ISME Commun">
        <title>Automated analysis of genomic sequences facilitates high-throughput and comprehensive description of bacteria.</title>
        <authorList>
            <person name="Hitch T.C.A."/>
        </authorList>
    </citation>
    <scope>NUCLEOTIDE SEQUENCE [LARGE SCALE GENOMIC DNA]</scope>
    <source>
        <strain evidence="8 9">Sanger_18</strain>
    </source>
</reference>
<dbReference type="InterPro" id="IPR017583">
    <property type="entry name" value="Tagatose/fructose_Pkinase"/>
</dbReference>
<dbReference type="PIRSF" id="PIRSF000535">
    <property type="entry name" value="1PFK/6PFK/LacC"/>
    <property type="match status" value="1"/>
</dbReference>
<comment type="catalytic activity">
    <reaction evidence="6">
        <text>D-tagatofuranose 6-phosphate + ATP = D-tagatofuranose 1,6-bisphosphate + ADP + H(+)</text>
        <dbReference type="Rhea" id="RHEA:12420"/>
        <dbReference type="ChEBI" id="CHEBI:15378"/>
        <dbReference type="ChEBI" id="CHEBI:30616"/>
        <dbReference type="ChEBI" id="CHEBI:58694"/>
        <dbReference type="ChEBI" id="CHEBI:58695"/>
        <dbReference type="ChEBI" id="CHEBI:456216"/>
        <dbReference type="EC" id="2.7.1.144"/>
    </reaction>
</comment>
<evidence type="ECO:0000256" key="1">
    <source>
        <dbReference type="ARBA" id="ARBA00005380"/>
    </source>
</evidence>
<protein>
    <recommendedName>
        <fullName evidence="6">Tagatose-6-phosphate kinase</fullName>
        <ecNumber evidence="6">2.7.1.144</ecNumber>
    </recommendedName>
</protein>
<comment type="caution">
    <text evidence="8">The sequence shown here is derived from an EMBL/GenBank/DDBJ whole genome shotgun (WGS) entry which is preliminary data.</text>
</comment>
<dbReference type="SUPFAM" id="SSF53613">
    <property type="entry name" value="Ribokinase-like"/>
    <property type="match status" value="1"/>
</dbReference>
<gene>
    <name evidence="8" type="primary">pfkB</name>
    <name evidence="8" type="ORF">OCV77_06385</name>
</gene>
<dbReference type="PANTHER" id="PTHR46566:SF2">
    <property type="entry name" value="ATP-DEPENDENT 6-PHOSPHOFRUCTOKINASE ISOZYME 2"/>
    <property type="match status" value="1"/>
</dbReference>
<evidence type="ECO:0000259" key="7">
    <source>
        <dbReference type="Pfam" id="PF00294"/>
    </source>
</evidence>
<keyword evidence="6" id="KW-0423">Lactose metabolism</keyword>
<dbReference type="Gene3D" id="3.40.1190.20">
    <property type="match status" value="1"/>
</dbReference>
<dbReference type="EMBL" id="JAOQKJ010000004">
    <property type="protein sequence ID" value="MCU6744124.1"/>
    <property type="molecule type" value="Genomic_DNA"/>
</dbReference>
<dbReference type="InterPro" id="IPR011611">
    <property type="entry name" value="PfkB_dom"/>
</dbReference>
<keyword evidence="9" id="KW-1185">Reference proteome</keyword>
<sequence length="312" mass="33875">MITTITLNPALDKTCFGERMCPGQVNRMDRVRNLPGGKGINVTRVLAGYGFPVRAMGFLGGHTGIFIENRVRQFPAECAFTQISESTRTNTNLITGDGYVTEILEPGPVVTETELSRFREDYEKALADTELVVMSGSVPPGISPDIYRELIEKASSFGKRVILDTSKESLREGIKGKPFLIKPNTKELEYLTGRSLRNREEITEAALMLCREGVHSVVVSMGEKGLLYISETERIAARPPKIKAVNTVGCGDTAVASLAMSVLAGEDAKTALVKAAAISAANATTAENGVFSKEFAEELMQKVTVENLFIFS</sequence>
<evidence type="ECO:0000256" key="6">
    <source>
        <dbReference type="PIRNR" id="PIRNR000535"/>
    </source>
</evidence>
<comment type="similarity">
    <text evidence="1">Belongs to the carbohydrate kinase pfkB family.</text>
</comment>
<dbReference type="NCBIfam" id="TIGR03828">
    <property type="entry name" value="pfkB"/>
    <property type="match status" value="1"/>
</dbReference>
<keyword evidence="5 6" id="KW-0067">ATP-binding</keyword>
<proteinExistence type="inferred from homology"/>
<evidence type="ECO:0000256" key="4">
    <source>
        <dbReference type="ARBA" id="ARBA00022777"/>
    </source>
</evidence>
<comment type="pathway">
    <text evidence="6">Carbohydrate metabolism; D-tagatose 6-phosphate degradation; D-glyceraldehyde 3-phosphate and glycerone phosphate from D-tagatose 6-phosphate: step 1/2.</text>
</comment>
<dbReference type="EC" id="2.7.1.144" evidence="6"/>
<dbReference type="InterPro" id="IPR029056">
    <property type="entry name" value="Ribokinase-like"/>
</dbReference>
<feature type="domain" description="Carbohydrate kinase PfkB" evidence="7">
    <location>
        <begin position="20"/>
        <end position="285"/>
    </location>
</feature>
<dbReference type="GO" id="GO:0008662">
    <property type="term" value="F:1-phosphofructokinase activity"/>
    <property type="evidence" value="ECO:0007669"/>
    <property type="project" value="UniProtKB-EC"/>
</dbReference>
<dbReference type="RefSeq" id="WP_262574100.1">
    <property type="nucleotide sequence ID" value="NZ_JAOQKJ010000004.1"/>
</dbReference>
<evidence type="ECO:0000313" key="9">
    <source>
        <dbReference type="Proteomes" id="UP001652432"/>
    </source>
</evidence>
<dbReference type="NCBIfam" id="TIGR03168">
    <property type="entry name" value="1-PFK"/>
    <property type="match status" value="1"/>
</dbReference>
<keyword evidence="3 6" id="KW-0547">Nucleotide-binding</keyword>
<dbReference type="PANTHER" id="PTHR46566">
    <property type="entry name" value="1-PHOSPHOFRUCTOKINASE-RELATED"/>
    <property type="match status" value="1"/>
</dbReference>
<dbReference type="Pfam" id="PF00294">
    <property type="entry name" value="PfkB"/>
    <property type="match status" value="1"/>
</dbReference>
<evidence type="ECO:0000313" key="8">
    <source>
        <dbReference type="EMBL" id="MCU6744124.1"/>
    </source>
</evidence>
<dbReference type="Proteomes" id="UP001652432">
    <property type="component" value="Unassembled WGS sequence"/>
</dbReference>
<evidence type="ECO:0000256" key="3">
    <source>
        <dbReference type="ARBA" id="ARBA00022741"/>
    </source>
</evidence>
<keyword evidence="2 6" id="KW-0808">Transferase</keyword>
<dbReference type="CDD" id="cd01164">
    <property type="entry name" value="FruK_PfkB_like"/>
    <property type="match status" value="1"/>
</dbReference>
<organism evidence="8 9">
    <name type="scientific">Suilimivivens aceti</name>
    <dbReference type="NCBI Taxonomy" id="2981774"/>
    <lineage>
        <taxon>Bacteria</taxon>
        <taxon>Bacillati</taxon>
        <taxon>Bacillota</taxon>
        <taxon>Clostridia</taxon>
        <taxon>Lachnospirales</taxon>
        <taxon>Lachnospiraceae</taxon>
        <taxon>Suilimivivens</taxon>
    </lineage>
</organism>
<comment type="similarity">
    <text evidence="6">Belongs to the carbohydrate kinase PfkB family. LacC subfamily.</text>
</comment>
<evidence type="ECO:0000256" key="5">
    <source>
        <dbReference type="ARBA" id="ARBA00022840"/>
    </source>
</evidence>
<accession>A0ABT2T1J0</accession>
<dbReference type="InterPro" id="IPR022463">
    <property type="entry name" value="1-PFruKinase"/>
</dbReference>